<gene>
    <name evidence="2" type="ORF">MEDL_23190</name>
</gene>
<feature type="region of interest" description="Disordered" evidence="1">
    <location>
        <begin position="267"/>
        <end position="314"/>
    </location>
</feature>
<protein>
    <submittedName>
        <fullName evidence="2">Uncharacterized protein</fullName>
    </submittedName>
</protein>
<dbReference type="Proteomes" id="UP000683360">
    <property type="component" value="Unassembled WGS sequence"/>
</dbReference>
<proteinExistence type="predicted"/>
<evidence type="ECO:0000313" key="3">
    <source>
        <dbReference type="Proteomes" id="UP000683360"/>
    </source>
</evidence>
<organism evidence="2 3">
    <name type="scientific">Mytilus edulis</name>
    <name type="common">Blue mussel</name>
    <dbReference type="NCBI Taxonomy" id="6550"/>
    <lineage>
        <taxon>Eukaryota</taxon>
        <taxon>Metazoa</taxon>
        <taxon>Spiralia</taxon>
        <taxon>Lophotrochozoa</taxon>
        <taxon>Mollusca</taxon>
        <taxon>Bivalvia</taxon>
        <taxon>Autobranchia</taxon>
        <taxon>Pteriomorphia</taxon>
        <taxon>Mytilida</taxon>
        <taxon>Mytiloidea</taxon>
        <taxon>Mytilidae</taxon>
        <taxon>Mytilinae</taxon>
        <taxon>Mytilus</taxon>
    </lineage>
</organism>
<name>A0A8S3RRW2_MYTED</name>
<dbReference type="AlphaFoldDB" id="A0A8S3RRW2"/>
<dbReference type="EMBL" id="CAJPWZ010001131">
    <property type="protein sequence ID" value="CAG2209037.1"/>
    <property type="molecule type" value="Genomic_DNA"/>
</dbReference>
<feature type="compositionally biased region" description="Acidic residues" evidence="1">
    <location>
        <begin position="40"/>
        <end position="54"/>
    </location>
</feature>
<accession>A0A8S3RRW2</accession>
<evidence type="ECO:0000313" key="2">
    <source>
        <dbReference type="EMBL" id="CAG2209037.1"/>
    </source>
</evidence>
<comment type="caution">
    <text evidence="2">The sequence shown here is derived from an EMBL/GenBank/DDBJ whole genome shotgun (WGS) entry which is preliminary data.</text>
</comment>
<feature type="compositionally biased region" description="Polar residues" evidence="1">
    <location>
        <begin position="268"/>
        <end position="284"/>
    </location>
</feature>
<feature type="compositionally biased region" description="Basic and acidic residues" evidence="1">
    <location>
        <begin position="18"/>
        <end position="30"/>
    </location>
</feature>
<feature type="compositionally biased region" description="Polar residues" evidence="1">
    <location>
        <begin position="291"/>
        <end position="307"/>
    </location>
</feature>
<reference evidence="2" key="1">
    <citation type="submission" date="2021-03" db="EMBL/GenBank/DDBJ databases">
        <authorList>
            <person name="Bekaert M."/>
        </authorList>
    </citation>
    <scope>NUCLEOTIDE SEQUENCE</scope>
</reference>
<keyword evidence="3" id="KW-1185">Reference proteome</keyword>
<sequence>MQASGHKQADCPSFNGQNEERSSMPRDNDTKSSSSSQSDTDIDESNTESIDDQPEENRRKHTCSNSTININKYQYTRDKHELQIIKTPAKFDDCVTGGEIDNAIKNNENPLIHKQSDGRTNNVTFKTEHTEVWKNVLLSHFGNDASHLIKDGGNPSVIKVTPTDESGTVFQIKINIYKTGSIVIQGAKCAKFEEKYFQILKDEVVKIVQEAQPNCNPQNQINLNQTTASLKEKPDEEATIPKTLDDSSLTLHLDPEMTVIEQKDHICNSPSSMHNNKQFTSTPMSKKIDTYSESQSGPSPRNASLKSGQHFYCA</sequence>
<feature type="region of interest" description="Disordered" evidence="1">
    <location>
        <begin position="1"/>
        <end position="64"/>
    </location>
</feature>
<evidence type="ECO:0000256" key="1">
    <source>
        <dbReference type="SAM" id="MobiDB-lite"/>
    </source>
</evidence>